<evidence type="ECO:0000256" key="1">
    <source>
        <dbReference type="SAM" id="MobiDB-lite"/>
    </source>
</evidence>
<evidence type="ECO:0000313" key="4">
    <source>
        <dbReference type="Proteomes" id="UP000077519"/>
    </source>
</evidence>
<dbReference type="InterPro" id="IPR003870">
    <property type="entry name" value="DUF222"/>
</dbReference>
<proteinExistence type="predicted"/>
<feature type="compositionally biased region" description="Basic and acidic residues" evidence="1">
    <location>
        <begin position="314"/>
        <end position="331"/>
    </location>
</feature>
<dbReference type="InterPro" id="IPR003615">
    <property type="entry name" value="HNH_nuc"/>
</dbReference>
<name>A0A177YC23_9NOCA</name>
<feature type="compositionally biased region" description="Low complexity" evidence="1">
    <location>
        <begin position="266"/>
        <end position="304"/>
    </location>
</feature>
<gene>
    <name evidence="3" type="ORF">A3K89_23960</name>
</gene>
<evidence type="ECO:0000313" key="3">
    <source>
        <dbReference type="EMBL" id="OAK53055.1"/>
    </source>
</evidence>
<organism evidence="3 4">
    <name type="scientific">Rhodococcoides kyotonense</name>
    <dbReference type="NCBI Taxonomy" id="398843"/>
    <lineage>
        <taxon>Bacteria</taxon>
        <taxon>Bacillati</taxon>
        <taxon>Actinomycetota</taxon>
        <taxon>Actinomycetes</taxon>
        <taxon>Mycobacteriales</taxon>
        <taxon>Nocardiaceae</taxon>
        <taxon>Rhodococcoides</taxon>
    </lineage>
</organism>
<evidence type="ECO:0000259" key="2">
    <source>
        <dbReference type="SMART" id="SM00507"/>
    </source>
</evidence>
<keyword evidence="4" id="KW-1185">Reference proteome</keyword>
<sequence length="531" mass="57559">MESMESAWDSVADVDTSMLDDADRRALLVRMEKLSRAMYGTSHTWLTELIENDGLAVLPDRTNASRLASLLLVDPSVAGKRIKIAAKIADGRALTGEKLEPQYPTTAEAHRDGHIDAAHVTVIDEFFKDLPGAVDHDSKVQSEILLSDLAKQVTPEQLRVAAARLHALLDPDGSLKDEKDSIAKCFFRLGRQGKDGLSKGSFVIDAEFRAYLEPILAKYAKAGNCNPDEPKPVAEDDPSDTSNDEPTLFDRDEDSDSPGGESGPKDSASPGCDSGSADSDSPGGESGSPDSDSPSSDSGSADHSASTRDSVNSEDEKRRAGRDMRNQGQRNHDAMKAVLRQMLASGNLGQHRGLPVTAVITMTAKDLETASGHAVTGTGSLVTVRDAIRMASHAHQYLAIFDDDGQALYLGRSKRLASADQRIVLMARDRGCTFPMCTRPATWCQVHHLNEWATGGETDIDSLTFGCDLHHPLVGDGPNDWATTTTGPDHPQPGRTQWHPPESVDPDRRGMVNHYHHPQEYLYSEPEDPEP</sequence>
<protein>
    <recommendedName>
        <fullName evidence="2">HNH nuclease domain-containing protein</fullName>
    </recommendedName>
</protein>
<feature type="region of interest" description="Disordered" evidence="1">
    <location>
        <begin position="222"/>
        <end position="331"/>
    </location>
</feature>
<dbReference type="EMBL" id="LVHI01000021">
    <property type="protein sequence ID" value="OAK53055.1"/>
    <property type="molecule type" value="Genomic_DNA"/>
</dbReference>
<dbReference type="AlphaFoldDB" id="A0A177YC23"/>
<reference evidence="3 4" key="1">
    <citation type="submission" date="2016-03" db="EMBL/GenBank/DDBJ databases">
        <title>Genome sequence of Rhodococcus kyotonensis KB10.</title>
        <authorList>
            <person name="Jeong H."/>
            <person name="Hong C.E."/>
            <person name="Jo S.H."/>
            <person name="Park J.M."/>
        </authorList>
    </citation>
    <scope>NUCLEOTIDE SEQUENCE [LARGE SCALE GENOMIC DNA]</scope>
    <source>
        <strain evidence="3 4">KB10</strain>
    </source>
</reference>
<dbReference type="Pfam" id="PF02720">
    <property type="entry name" value="DUF222"/>
    <property type="match status" value="2"/>
</dbReference>
<comment type="caution">
    <text evidence="3">The sequence shown here is derived from an EMBL/GenBank/DDBJ whole genome shotgun (WGS) entry which is preliminary data.</text>
</comment>
<accession>A0A177YC23</accession>
<feature type="domain" description="HNH nuclease" evidence="2">
    <location>
        <begin position="420"/>
        <end position="472"/>
    </location>
</feature>
<feature type="region of interest" description="Disordered" evidence="1">
    <location>
        <begin position="478"/>
        <end position="531"/>
    </location>
</feature>
<dbReference type="Proteomes" id="UP000077519">
    <property type="component" value="Unassembled WGS sequence"/>
</dbReference>
<dbReference type="SMART" id="SM00507">
    <property type="entry name" value="HNHc"/>
    <property type="match status" value="1"/>
</dbReference>